<accession>A0A2K3K6P9</accession>
<keyword evidence="1" id="KW-0677">Repeat</keyword>
<evidence type="ECO:0000313" key="5">
    <source>
        <dbReference type="Proteomes" id="UP000236291"/>
    </source>
</evidence>
<reference evidence="3 5" key="2">
    <citation type="journal article" date="2017" name="Front. Plant Sci.">
        <title>Gene Classification and Mining of Molecular Markers Useful in Red Clover (Trifolium pratense) Breeding.</title>
        <authorList>
            <person name="Istvanek J."/>
            <person name="Dluhosova J."/>
            <person name="Dluhos P."/>
            <person name="Patkova L."/>
            <person name="Nedelnik J."/>
            <person name="Repkova J."/>
        </authorList>
    </citation>
    <scope>NUCLEOTIDE SEQUENCE [LARGE SCALE GENOMIC DNA]</scope>
    <source>
        <strain evidence="5">cv. Tatra</strain>
        <tissue evidence="3">Young leaves</tissue>
    </source>
</reference>
<dbReference type="NCBIfam" id="TIGR00756">
    <property type="entry name" value="PPR"/>
    <property type="match status" value="1"/>
</dbReference>
<dbReference type="InterPro" id="IPR002885">
    <property type="entry name" value="PPR_rpt"/>
</dbReference>
<dbReference type="InterPro" id="IPR011990">
    <property type="entry name" value="TPR-like_helical_dom_sf"/>
</dbReference>
<dbReference type="Gene3D" id="1.25.40.10">
    <property type="entry name" value="Tetratricopeptide repeat domain"/>
    <property type="match status" value="2"/>
</dbReference>
<feature type="non-terminal residue" evidence="3">
    <location>
        <position position="170"/>
    </location>
</feature>
<evidence type="ECO:0000256" key="1">
    <source>
        <dbReference type="ARBA" id="ARBA00022737"/>
    </source>
</evidence>
<comment type="caution">
    <text evidence="3">The sequence shown here is derived from an EMBL/GenBank/DDBJ whole genome shotgun (WGS) entry which is preliminary data.</text>
</comment>
<sequence>MSSISCCCCLVQPSPPPPPPTPILRAVEKCSTMTELKQHHSLLIRIGLSTDNHAMSRIINICSKNNHFHYALKVFNTIPNPDTFLYNTLFKSQSKTPFNALFFYSQMLQQSLIPNSFTFPILISFGSLDDARKVFDKMPERSFVSWTTVISGYSQCGDVDEAFRVFELMD</sequence>
<evidence type="ECO:0000313" key="4">
    <source>
        <dbReference type="EMBL" id="PNX81083.1"/>
    </source>
</evidence>
<evidence type="ECO:0000256" key="2">
    <source>
        <dbReference type="PROSITE-ProRule" id="PRU00708"/>
    </source>
</evidence>
<dbReference type="PROSITE" id="PS51375">
    <property type="entry name" value="PPR"/>
    <property type="match status" value="1"/>
</dbReference>
<organism evidence="3 5">
    <name type="scientific">Trifolium pratense</name>
    <name type="common">Red clover</name>
    <dbReference type="NCBI Taxonomy" id="57577"/>
    <lineage>
        <taxon>Eukaryota</taxon>
        <taxon>Viridiplantae</taxon>
        <taxon>Streptophyta</taxon>
        <taxon>Embryophyta</taxon>
        <taxon>Tracheophyta</taxon>
        <taxon>Spermatophyta</taxon>
        <taxon>Magnoliopsida</taxon>
        <taxon>eudicotyledons</taxon>
        <taxon>Gunneridae</taxon>
        <taxon>Pentapetalae</taxon>
        <taxon>rosids</taxon>
        <taxon>fabids</taxon>
        <taxon>Fabales</taxon>
        <taxon>Fabaceae</taxon>
        <taxon>Papilionoideae</taxon>
        <taxon>50 kb inversion clade</taxon>
        <taxon>NPAAA clade</taxon>
        <taxon>Hologalegina</taxon>
        <taxon>IRL clade</taxon>
        <taxon>Trifolieae</taxon>
        <taxon>Trifolium</taxon>
    </lineage>
</organism>
<evidence type="ECO:0008006" key="6">
    <source>
        <dbReference type="Google" id="ProtNLM"/>
    </source>
</evidence>
<dbReference type="EMBL" id="ASHM01086459">
    <property type="protein sequence ID" value="PNX61951.1"/>
    <property type="molecule type" value="Genomic_DNA"/>
</dbReference>
<dbReference type="AlphaFoldDB" id="A0A2K3K6P9"/>
<gene>
    <name evidence="4" type="ORF">L195_g037098</name>
    <name evidence="3" type="ORF">L195_g052720</name>
</gene>
<dbReference type="InterPro" id="IPR046960">
    <property type="entry name" value="PPR_At4g14850-like_plant"/>
</dbReference>
<reference evidence="3 5" key="1">
    <citation type="journal article" date="2014" name="Am. J. Bot.">
        <title>Genome assembly and annotation for red clover (Trifolium pratense; Fabaceae).</title>
        <authorList>
            <person name="Istvanek J."/>
            <person name="Jaros M."/>
            <person name="Krenek A."/>
            <person name="Repkova J."/>
        </authorList>
    </citation>
    <scope>NUCLEOTIDE SEQUENCE [LARGE SCALE GENOMIC DNA]</scope>
    <source>
        <strain evidence="5">cv. Tatra</strain>
        <tissue evidence="3">Young leaves</tissue>
    </source>
</reference>
<name>A0A2K3K6P9_TRIPR</name>
<dbReference type="EMBL" id="ASHM01039191">
    <property type="protein sequence ID" value="PNX81083.1"/>
    <property type="molecule type" value="Genomic_DNA"/>
</dbReference>
<feature type="repeat" description="PPR" evidence="2">
    <location>
        <begin position="142"/>
        <end position="170"/>
    </location>
</feature>
<proteinExistence type="predicted"/>
<dbReference type="GO" id="GO:0003723">
    <property type="term" value="F:RNA binding"/>
    <property type="evidence" value="ECO:0007669"/>
    <property type="project" value="InterPro"/>
</dbReference>
<evidence type="ECO:0000313" key="3">
    <source>
        <dbReference type="EMBL" id="PNX61951.1"/>
    </source>
</evidence>
<dbReference type="STRING" id="57577.A0A2K3K6P9"/>
<dbReference type="Proteomes" id="UP000236291">
    <property type="component" value="Unassembled WGS sequence"/>
</dbReference>
<dbReference type="Pfam" id="PF01535">
    <property type="entry name" value="PPR"/>
    <property type="match status" value="2"/>
</dbReference>
<dbReference type="PANTHER" id="PTHR47926">
    <property type="entry name" value="PENTATRICOPEPTIDE REPEAT-CONTAINING PROTEIN"/>
    <property type="match status" value="1"/>
</dbReference>
<dbReference type="GO" id="GO:0009451">
    <property type="term" value="P:RNA modification"/>
    <property type="evidence" value="ECO:0007669"/>
    <property type="project" value="InterPro"/>
</dbReference>
<protein>
    <recommendedName>
        <fullName evidence="6">Pentatricopeptide repeat-containing protein</fullName>
    </recommendedName>
</protein>